<dbReference type="EMBL" id="JAUKTV010000002">
    <property type="protein sequence ID" value="KAK0744427.1"/>
    <property type="molecule type" value="Genomic_DNA"/>
</dbReference>
<gene>
    <name evidence="2" type="ORF">B0T21DRAFT_357800</name>
</gene>
<feature type="region of interest" description="Disordered" evidence="1">
    <location>
        <begin position="47"/>
        <end position="95"/>
    </location>
</feature>
<proteinExistence type="predicted"/>
<dbReference type="Proteomes" id="UP001172159">
    <property type="component" value="Unassembled WGS sequence"/>
</dbReference>
<comment type="caution">
    <text evidence="2">The sequence shown here is derived from an EMBL/GenBank/DDBJ whole genome shotgun (WGS) entry which is preliminary data.</text>
</comment>
<reference evidence="2" key="1">
    <citation type="submission" date="2023-06" db="EMBL/GenBank/DDBJ databases">
        <title>Genome-scale phylogeny and comparative genomics of the fungal order Sordariales.</title>
        <authorList>
            <consortium name="Lawrence Berkeley National Laboratory"/>
            <person name="Hensen N."/>
            <person name="Bonometti L."/>
            <person name="Westerberg I."/>
            <person name="Brannstrom I.O."/>
            <person name="Guillou S."/>
            <person name="Cros-Aarteil S."/>
            <person name="Calhoun S."/>
            <person name="Haridas S."/>
            <person name="Kuo A."/>
            <person name="Mondo S."/>
            <person name="Pangilinan J."/>
            <person name="Riley R."/>
            <person name="Labutti K."/>
            <person name="Andreopoulos B."/>
            <person name="Lipzen A."/>
            <person name="Chen C."/>
            <person name="Yanf M."/>
            <person name="Daum C."/>
            <person name="Ng V."/>
            <person name="Clum A."/>
            <person name="Steindorff A."/>
            <person name="Ohm R."/>
            <person name="Martin F."/>
            <person name="Silar P."/>
            <person name="Natvig D."/>
            <person name="Lalanne C."/>
            <person name="Gautier V."/>
            <person name="Ament-Velasquez S.L."/>
            <person name="Kruys A."/>
            <person name="Hutchinson M.I."/>
            <person name="Powell A.J."/>
            <person name="Barry K."/>
            <person name="Miller A.N."/>
            <person name="Grigoriev I.V."/>
            <person name="Debuchy R."/>
            <person name="Gladieux P."/>
            <person name="Thoren M.H."/>
            <person name="Johannesson H."/>
        </authorList>
    </citation>
    <scope>NUCLEOTIDE SEQUENCE</scope>
    <source>
        <strain evidence="2">CBS 540.89</strain>
    </source>
</reference>
<sequence length="339" mass="38692">MTTTVGQLIDTFYSQPAFSEPEFSTDPRPNLSRKAWTDHFEPINRRTVYQPTKESIDGFLGPGLDTEHRPSSGIDDAGLQNRAHPPNSASEPILSEGDVDRDFYQYFEPGFRFAFTGEPFFWPRSLAGPTGPTNTAVTVDYQLTWPRQNNTLLERAIMIGELKQPFVIRESEWTTNQAPSTLTQRLQREMRGYAYHYRCPQVFVFDSVHLLVLQFRARDRENIKSPGCPVDCCVIPRHPTYQDQCTIQYALYRLAWRGWMRLSATLANGGSLPVGIGGINRVYEKWSGRPMWEVALGAYEFGQPNGYRRQFIRDQTGGLWVWVDNGGNILAYDTGNCLQ</sequence>
<dbReference type="AlphaFoldDB" id="A0AA40ES54"/>
<name>A0AA40ES54_9PEZI</name>
<evidence type="ECO:0000313" key="2">
    <source>
        <dbReference type="EMBL" id="KAK0744427.1"/>
    </source>
</evidence>
<evidence type="ECO:0000256" key="1">
    <source>
        <dbReference type="SAM" id="MobiDB-lite"/>
    </source>
</evidence>
<evidence type="ECO:0000313" key="3">
    <source>
        <dbReference type="Proteomes" id="UP001172159"/>
    </source>
</evidence>
<keyword evidence="3" id="KW-1185">Reference proteome</keyword>
<accession>A0AA40ES54</accession>
<protein>
    <submittedName>
        <fullName evidence="2">Uncharacterized protein</fullName>
    </submittedName>
</protein>
<organism evidence="2 3">
    <name type="scientific">Apiosordaria backusii</name>
    <dbReference type="NCBI Taxonomy" id="314023"/>
    <lineage>
        <taxon>Eukaryota</taxon>
        <taxon>Fungi</taxon>
        <taxon>Dikarya</taxon>
        <taxon>Ascomycota</taxon>
        <taxon>Pezizomycotina</taxon>
        <taxon>Sordariomycetes</taxon>
        <taxon>Sordariomycetidae</taxon>
        <taxon>Sordariales</taxon>
        <taxon>Lasiosphaeriaceae</taxon>
        <taxon>Apiosordaria</taxon>
    </lineage>
</organism>